<dbReference type="EMBL" id="FAXA01000270">
    <property type="protein sequence ID" value="CUV02534.1"/>
    <property type="molecule type" value="Genomic_DNA"/>
</dbReference>
<evidence type="ECO:0000259" key="1">
    <source>
        <dbReference type="Pfam" id="PF01243"/>
    </source>
</evidence>
<proteinExistence type="predicted"/>
<organism evidence="2">
    <name type="scientific">hydrothermal vent metagenome</name>
    <dbReference type="NCBI Taxonomy" id="652676"/>
    <lineage>
        <taxon>unclassified sequences</taxon>
        <taxon>metagenomes</taxon>
        <taxon>ecological metagenomes</taxon>
    </lineage>
</organism>
<dbReference type="Gene3D" id="2.30.110.10">
    <property type="entry name" value="Electron Transport, Fmn-binding Protein, Chain A"/>
    <property type="match status" value="1"/>
</dbReference>
<sequence length="138" mass="15538">MIDMTGEIQELVDRAHADGWDCTVGTVDKDGQPQLSLKGSVMVYDSETLAYWERAKRTALANVADNPKVTVLYNNMTDRIRWRFYGTAEVHESDPIRGEVMSRTVEAELERDPDRLGVAVLIKVNKVAELSGNVLQER</sequence>
<dbReference type="Pfam" id="PF01243">
    <property type="entry name" value="PNPOx_N"/>
    <property type="match status" value="1"/>
</dbReference>
<feature type="domain" description="Pyridoxamine 5'-phosphate oxidase N-terminal" evidence="1">
    <location>
        <begin position="22"/>
        <end position="113"/>
    </location>
</feature>
<reference evidence="2" key="1">
    <citation type="submission" date="2015-10" db="EMBL/GenBank/DDBJ databases">
        <authorList>
            <person name="Gilbert D.G."/>
        </authorList>
    </citation>
    <scope>NUCLEOTIDE SEQUENCE</scope>
</reference>
<evidence type="ECO:0000313" key="2">
    <source>
        <dbReference type="EMBL" id="CUV02534.1"/>
    </source>
</evidence>
<dbReference type="SUPFAM" id="SSF50475">
    <property type="entry name" value="FMN-binding split barrel"/>
    <property type="match status" value="1"/>
</dbReference>
<dbReference type="InterPro" id="IPR012349">
    <property type="entry name" value="Split_barrel_FMN-bd"/>
</dbReference>
<name>A0A160V931_9ZZZZ</name>
<gene>
    <name evidence="2" type="ORF">MGWOODY_Clf2504</name>
</gene>
<dbReference type="InterPro" id="IPR011576">
    <property type="entry name" value="Pyridox_Oxase_N"/>
</dbReference>
<protein>
    <recommendedName>
        <fullName evidence="1">Pyridoxamine 5'-phosphate oxidase N-terminal domain-containing protein</fullName>
    </recommendedName>
</protein>
<accession>A0A160V931</accession>
<dbReference type="PANTHER" id="PTHR40660:SF1">
    <property type="entry name" value="5'-PHOSPHATE OXIDASE PUTATIVE DOMAIN-CONTAINING PROTEIN-RELATED"/>
    <property type="match status" value="1"/>
</dbReference>
<dbReference type="PANTHER" id="PTHR40660">
    <property type="entry name" value="5'-PHOSPHATE OXIDASE PUTATIVE DOMAIN-CONTAINING PROTEIN-RELATED"/>
    <property type="match status" value="1"/>
</dbReference>
<dbReference type="AlphaFoldDB" id="A0A160V931"/>